<evidence type="ECO:0000259" key="1">
    <source>
        <dbReference type="PROSITE" id="PS50013"/>
    </source>
</evidence>
<dbReference type="InterPro" id="IPR056924">
    <property type="entry name" value="SH3_Tf2-1"/>
</dbReference>
<name>A0AAN7E5M7_QUERU</name>
<organism evidence="2 3">
    <name type="scientific">Quercus rubra</name>
    <name type="common">Northern red oak</name>
    <name type="synonym">Quercus borealis</name>
    <dbReference type="NCBI Taxonomy" id="3512"/>
    <lineage>
        <taxon>Eukaryota</taxon>
        <taxon>Viridiplantae</taxon>
        <taxon>Streptophyta</taxon>
        <taxon>Embryophyta</taxon>
        <taxon>Tracheophyta</taxon>
        <taxon>Spermatophyta</taxon>
        <taxon>Magnoliopsida</taxon>
        <taxon>eudicotyledons</taxon>
        <taxon>Gunneridae</taxon>
        <taxon>Pentapetalae</taxon>
        <taxon>rosids</taxon>
        <taxon>fabids</taxon>
        <taxon>Fagales</taxon>
        <taxon>Fagaceae</taxon>
        <taxon>Quercus</taxon>
    </lineage>
</organism>
<dbReference type="PROSITE" id="PS50013">
    <property type="entry name" value="CHROMO_2"/>
    <property type="match status" value="1"/>
</dbReference>
<protein>
    <recommendedName>
        <fullName evidence="1">Chromo domain-containing protein</fullName>
    </recommendedName>
</protein>
<dbReference type="InterPro" id="IPR000953">
    <property type="entry name" value="Chromo/chromo_shadow_dom"/>
</dbReference>
<evidence type="ECO:0000313" key="2">
    <source>
        <dbReference type="EMBL" id="KAK4563139.1"/>
    </source>
</evidence>
<dbReference type="PANTHER" id="PTHR46148">
    <property type="entry name" value="CHROMO DOMAIN-CONTAINING PROTEIN"/>
    <property type="match status" value="1"/>
</dbReference>
<dbReference type="Proteomes" id="UP001324115">
    <property type="component" value="Unassembled WGS sequence"/>
</dbReference>
<dbReference type="InterPro" id="IPR023780">
    <property type="entry name" value="Chromo_domain"/>
</dbReference>
<dbReference type="AlphaFoldDB" id="A0AAN7E5M7"/>
<comment type="caution">
    <text evidence="2">The sequence shown here is derived from an EMBL/GenBank/DDBJ whole genome shotgun (WGS) entry which is preliminary data.</text>
</comment>
<dbReference type="Pfam" id="PF00385">
    <property type="entry name" value="Chromo"/>
    <property type="match status" value="1"/>
</dbReference>
<dbReference type="Pfam" id="PF24626">
    <property type="entry name" value="SH3_Tf2-1"/>
    <property type="match status" value="1"/>
</dbReference>
<dbReference type="PANTHER" id="PTHR46148:SF52">
    <property type="entry name" value="OS04G0603800 PROTEIN"/>
    <property type="match status" value="1"/>
</dbReference>
<dbReference type="SUPFAM" id="SSF54160">
    <property type="entry name" value="Chromo domain-like"/>
    <property type="match status" value="1"/>
</dbReference>
<gene>
    <name evidence="2" type="ORF">RGQ29_005589</name>
</gene>
<dbReference type="CDD" id="cd00024">
    <property type="entry name" value="CD_CSD"/>
    <property type="match status" value="1"/>
</dbReference>
<keyword evidence="3" id="KW-1185">Reference proteome</keyword>
<dbReference type="SMART" id="SM00298">
    <property type="entry name" value="CHROMO"/>
    <property type="match status" value="1"/>
</dbReference>
<proteinExistence type="predicted"/>
<dbReference type="InterPro" id="IPR016197">
    <property type="entry name" value="Chromo-like_dom_sf"/>
</dbReference>
<dbReference type="Gene3D" id="2.40.50.40">
    <property type="match status" value="1"/>
</dbReference>
<evidence type="ECO:0000313" key="3">
    <source>
        <dbReference type="Proteomes" id="UP001324115"/>
    </source>
</evidence>
<feature type="domain" description="Chromo" evidence="1">
    <location>
        <begin position="123"/>
        <end position="187"/>
    </location>
</feature>
<sequence>MQEAQGNLLKVQRRMKKCANKGRRPLEFQFGDKVLLKLTPQIWRKFINGAIYRGLIPKYDGPFEIVKRVGVMAYKLKLPKRLQIHPTIHVSFLKPYHGDAEDLARNKARRSHHSPIVMVQFDREVDRILDKKVTGYRKGGNMITYLVKWKGAAELEASWEKASTLWQFEKEVKEFENTRPTRTSTSSGRGGLLRALRVADDGMRNWSAWTTSDQLIGSMFSQDTNGSSCLSSEAPNCSLKGTSPVSLLNSK</sequence>
<dbReference type="EMBL" id="JAXUIC010000011">
    <property type="protein sequence ID" value="KAK4563139.1"/>
    <property type="molecule type" value="Genomic_DNA"/>
</dbReference>
<reference evidence="2 3" key="1">
    <citation type="journal article" date="2023" name="G3 (Bethesda)">
        <title>A haplotype-resolved chromosome-scale genome for Quercus rubra L. provides insights into the genetics of adaptive traits for red oak species.</title>
        <authorList>
            <person name="Kapoor B."/>
            <person name="Jenkins J."/>
            <person name="Schmutz J."/>
            <person name="Zhebentyayeva T."/>
            <person name="Kuelheim C."/>
            <person name="Coggeshall M."/>
            <person name="Heim C."/>
            <person name="Lasky J.R."/>
            <person name="Leites L."/>
            <person name="Islam-Faridi N."/>
            <person name="Romero-Severson J."/>
            <person name="DeLeo V.L."/>
            <person name="Lucas S.M."/>
            <person name="Lazic D."/>
            <person name="Gailing O."/>
            <person name="Carlson J."/>
            <person name="Staton M."/>
        </authorList>
    </citation>
    <scope>NUCLEOTIDE SEQUENCE [LARGE SCALE GENOMIC DNA]</scope>
    <source>
        <strain evidence="2">Pseudo-F2</strain>
    </source>
</reference>
<accession>A0AAN7E5M7</accession>